<gene>
    <name evidence="2" type="ORF">FAES_5082</name>
</gene>
<keyword evidence="1" id="KW-0812">Transmembrane</keyword>
<name>I0KG28_9BACT</name>
<evidence type="ECO:0000256" key="1">
    <source>
        <dbReference type="SAM" id="Phobius"/>
    </source>
</evidence>
<protein>
    <recommendedName>
        <fullName evidence="4">DUF1648 domain-containing protein</fullName>
    </recommendedName>
</protein>
<feature type="transmembrane region" description="Helical" evidence="1">
    <location>
        <begin position="140"/>
        <end position="160"/>
    </location>
</feature>
<dbReference type="RefSeq" id="WP_015334180.1">
    <property type="nucleotide sequence ID" value="NC_020054.1"/>
</dbReference>
<dbReference type="OrthoDB" id="957639at2"/>
<accession>I0KG28</accession>
<dbReference type="PATRIC" id="fig|1166018.3.peg.2057"/>
<dbReference type="KEGG" id="fae:FAES_5082"/>
<dbReference type="STRING" id="1166018.FAES_5082"/>
<dbReference type="HOGENOM" id="CLU_134436_0_0_10"/>
<proteinExistence type="predicted"/>
<dbReference type="eggNOG" id="ENOG50334UD">
    <property type="taxonomic scope" value="Bacteria"/>
</dbReference>
<organism evidence="2 3">
    <name type="scientific">Fibrella aestuarina BUZ 2</name>
    <dbReference type="NCBI Taxonomy" id="1166018"/>
    <lineage>
        <taxon>Bacteria</taxon>
        <taxon>Pseudomonadati</taxon>
        <taxon>Bacteroidota</taxon>
        <taxon>Cytophagia</taxon>
        <taxon>Cytophagales</taxon>
        <taxon>Spirosomataceae</taxon>
        <taxon>Fibrella</taxon>
    </lineage>
</organism>
<feature type="transmembrane region" description="Helical" evidence="1">
    <location>
        <begin position="105"/>
        <end position="128"/>
    </location>
</feature>
<evidence type="ECO:0000313" key="2">
    <source>
        <dbReference type="EMBL" id="CCH03081.1"/>
    </source>
</evidence>
<evidence type="ECO:0008006" key="4">
    <source>
        <dbReference type="Google" id="ProtNLM"/>
    </source>
</evidence>
<dbReference type="EMBL" id="HE796683">
    <property type="protein sequence ID" value="CCH03081.1"/>
    <property type="molecule type" value="Genomic_DNA"/>
</dbReference>
<dbReference type="AlphaFoldDB" id="I0KG28"/>
<keyword evidence="3" id="KW-1185">Reference proteome</keyword>
<keyword evidence="1" id="KW-1133">Transmembrane helix</keyword>
<keyword evidence="1" id="KW-0472">Membrane</keyword>
<feature type="transmembrane region" description="Helical" evidence="1">
    <location>
        <begin position="12"/>
        <end position="32"/>
    </location>
</feature>
<dbReference type="Proteomes" id="UP000011058">
    <property type="component" value="Chromosome"/>
</dbReference>
<reference evidence="2 3" key="1">
    <citation type="journal article" date="2012" name="J. Bacteriol.">
        <title>Genome Sequence of Fibrella aestuarina BUZ 2T, a Filamentous Marine Bacterium.</title>
        <authorList>
            <person name="Filippini M."/>
            <person name="Qi W."/>
            <person name="Blom J."/>
            <person name="Goesmann A."/>
            <person name="Smits T.H."/>
            <person name="Bagheri H.C."/>
        </authorList>
    </citation>
    <scope>NUCLEOTIDE SEQUENCE [LARGE SCALE GENOMIC DNA]</scope>
    <source>
        <strain evidence="3">BUZ 2T</strain>
    </source>
</reference>
<evidence type="ECO:0000313" key="3">
    <source>
        <dbReference type="Proteomes" id="UP000011058"/>
    </source>
</evidence>
<feature type="transmembrane region" description="Helical" evidence="1">
    <location>
        <begin position="52"/>
        <end position="72"/>
    </location>
</feature>
<sequence length="172" mass="19208">MRAGSFFIRTWRILSILGFVGLLLSSYISYPIDVAFRFNEEGQAVKYFSRETVFYTSVALFILVYVVTNAVAKLFPKLPADKIPNPNPAQWQGYRQELAAVYVDWFYALAAAFNTILALGLMVLSFLNNNNRTNVGASDYAWLLPLSTAILGIVIVSLPVRLMMKPPVDDAA</sequence>